<name>A0A074Z7K5_OPIVI</name>
<dbReference type="EMBL" id="KL597299">
    <property type="protein sequence ID" value="KER19180.1"/>
    <property type="molecule type" value="Genomic_DNA"/>
</dbReference>
<dbReference type="KEGG" id="ovi:T265_11961"/>
<evidence type="ECO:0000313" key="2">
    <source>
        <dbReference type="Proteomes" id="UP000054324"/>
    </source>
</evidence>
<reference evidence="1 2" key="1">
    <citation type="submission" date="2013-11" db="EMBL/GenBank/DDBJ databases">
        <title>Opisthorchis viverrini - life in the bile duct.</title>
        <authorList>
            <person name="Young N.D."/>
            <person name="Nagarajan N."/>
            <person name="Lin S.J."/>
            <person name="Korhonen P.K."/>
            <person name="Jex A.R."/>
            <person name="Hall R.S."/>
            <person name="Safavi-Hemami H."/>
            <person name="Kaewkong W."/>
            <person name="Bertrand D."/>
            <person name="Gao S."/>
            <person name="Seet Q."/>
            <person name="Wongkham S."/>
            <person name="Teh B.T."/>
            <person name="Wongkham C."/>
            <person name="Intapan P.M."/>
            <person name="Maleewong W."/>
            <person name="Yang X."/>
            <person name="Hu M."/>
            <person name="Wang Z."/>
            <person name="Hofmann A."/>
            <person name="Sternberg P.W."/>
            <person name="Tan P."/>
            <person name="Wang J."/>
            <person name="Gasser R.B."/>
        </authorList>
    </citation>
    <scope>NUCLEOTIDE SEQUENCE [LARGE SCALE GENOMIC DNA]</scope>
</reference>
<keyword evidence="2" id="KW-1185">Reference proteome</keyword>
<dbReference type="Proteomes" id="UP000054324">
    <property type="component" value="Unassembled WGS sequence"/>
</dbReference>
<protein>
    <submittedName>
        <fullName evidence="1">Uncharacterized protein</fullName>
    </submittedName>
</protein>
<dbReference type="CTD" id="20326129"/>
<evidence type="ECO:0000313" key="1">
    <source>
        <dbReference type="EMBL" id="KER19180.1"/>
    </source>
</evidence>
<dbReference type="RefSeq" id="XP_009177074.1">
    <property type="nucleotide sequence ID" value="XM_009178810.1"/>
</dbReference>
<proteinExistence type="predicted"/>
<dbReference type="GeneID" id="20326129"/>
<accession>A0A074Z7K5</accession>
<gene>
    <name evidence="1" type="ORF">T265_11961</name>
</gene>
<dbReference type="AlphaFoldDB" id="A0A074Z7K5"/>
<organism evidence="1 2">
    <name type="scientific">Opisthorchis viverrini</name>
    <name type="common">Southeast Asian liver fluke</name>
    <dbReference type="NCBI Taxonomy" id="6198"/>
    <lineage>
        <taxon>Eukaryota</taxon>
        <taxon>Metazoa</taxon>
        <taxon>Spiralia</taxon>
        <taxon>Lophotrochozoa</taxon>
        <taxon>Platyhelminthes</taxon>
        <taxon>Trematoda</taxon>
        <taxon>Digenea</taxon>
        <taxon>Opisthorchiida</taxon>
        <taxon>Opisthorchiata</taxon>
        <taxon>Opisthorchiidae</taxon>
        <taxon>Opisthorchis</taxon>
    </lineage>
</organism>
<sequence length="90" mass="10044">MLLWLGFALGTEITPPRVISAGLKPLYQFYAPCSTTLECLTISTPLAAKLWMESTPQLPDIGGNVESTDEERPALRAKSTIFRTLTYIYY</sequence>